<protein>
    <submittedName>
        <fullName evidence="4">Uncharacterized protein</fullName>
    </submittedName>
</protein>
<feature type="compositionally biased region" description="Basic and acidic residues" evidence="2">
    <location>
        <begin position="148"/>
        <end position="161"/>
    </location>
</feature>
<comment type="caution">
    <text evidence="4">The sequence shown here is derived from an EMBL/GenBank/DDBJ whole genome shotgun (WGS) entry which is preliminary data.</text>
</comment>
<evidence type="ECO:0000313" key="4">
    <source>
        <dbReference type="EMBL" id="KAK7049270.1"/>
    </source>
</evidence>
<feature type="compositionally biased region" description="Polar residues" evidence="2">
    <location>
        <begin position="162"/>
        <end position="174"/>
    </location>
</feature>
<keyword evidence="5" id="KW-1185">Reference proteome</keyword>
<evidence type="ECO:0000256" key="3">
    <source>
        <dbReference type="SAM" id="Phobius"/>
    </source>
</evidence>
<feature type="compositionally biased region" description="Polar residues" evidence="2">
    <location>
        <begin position="245"/>
        <end position="268"/>
    </location>
</feature>
<feature type="compositionally biased region" description="Basic and acidic residues" evidence="2">
    <location>
        <begin position="200"/>
        <end position="209"/>
    </location>
</feature>
<keyword evidence="1" id="KW-0175">Coiled coil</keyword>
<feature type="compositionally biased region" description="Low complexity" evidence="2">
    <location>
        <begin position="122"/>
        <end position="147"/>
    </location>
</feature>
<feature type="region of interest" description="Disordered" evidence="2">
    <location>
        <begin position="117"/>
        <end position="304"/>
    </location>
</feature>
<feature type="compositionally biased region" description="Low complexity" evidence="2">
    <location>
        <begin position="31"/>
        <end position="49"/>
    </location>
</feature>
<accession>A0AAW0DAL9</accession>
<evidence type="ECO:0000256" key="2">
    <source>
        <dbReference type="SAM" id="MobiDB-lite"/>
    </source>
</evidence>
<evidence type="ECO:0000256" key="1">
    <source>
        <dbReference type="SAM" id="Coils"/>
    </source>
</evidence>
<feature type="transmembrane region" description="Helical" evidence="3">
    <location>
        <begin position="69"/>
        <end position="91"/>
    </location>
</feature>
<feature type="coiled-coil region" evidence="1">
    <location>
        <begin position="315"/>
        <end position="342"/>
    </location>
</feature>
<sequence length="351" mass="37283">MPLNRFKPPYIARQHGDDDDDDDDDGPPRRSTYQSGSTSATGTSPSGGSVPTNDAALEGGGKRGANGGAIAGGVIGALIAVGVLVFAFIWLRRRMQRRGGSSGVSLDSEFLVEHKNRNSATTAPSSPGAGALATAAAAVASNPTNNSPHEHATRNMAHDTLDSSGTRTSRQIMTVANPDDNADSSRTISEVKTAYSGRGRASDTPRKSMEAATPSTPPKDANARTGAPSAWKRSELDIMGRMRQGSASGSMRNDSDNASISSRLSNPYSLFEEQHSQQPNLSRSTYPPTEKHLSAPTRLSADDYPIIDDRSISVTSTSNTDVAELQRRVEALQQENERLYRDAAPPAYQLP</sequence>
<feature type="region of interest" description="Disordered" evidence="2">
    <location>
        <begin position="1"/>
        <end position="59"/>
    </location>
</feature>
<name>A0AAW0DAL9_9AGAR</name>
<keyword evidence="3" id="KW-1133">Transmembrane helix</keyword>
<keyword evidence="3" id="KW-0812">Transmembrane</keyword>
<reference evidence="4 5" key="1">
    <citation type="submission" date="2024-01" db="EMBL/GenBank/DDBJ databases">
        <title>A draft genome for a cacao thread blight-causing isolate of Paramarasmius palmivorus.</title>
        <authorList>
            <person name="Baruah I.K."/>
            <person name="Bukari Y."/>
            <person name="Amoako-Attah I."/>
            <person name="Meinhardt L.W."/>
            <person name="Bailey B.A."/>
            <person name="Cohen S.P."/>
        </authorList>
    </citation>
    <scope>NUCLEOTIDE SEQUENCE [LARGE SCALE GENOMIC DNA]</scope>
    <source>
        <strain evidence="4 5">GH-12</strain>
    </source>
</reference>
<organism evidence="4 5">
    <name type="scientific">Paramarasmius palmivorus</name>
    <dbReference type="NCBI Taxonomy" id="297713"/>
    <lineage>
        <taxon>Eukaryota</taxon>
        <taxon>Fungi</taxon>
        <taxon>Dikarya</taxon>
        <taxon>Basidiomycota</taxon>
        <taxon>Agaricomycotina</taxon>
        <taxon>Agaricomycetes</taxon>
        <taxon>Agaricomycetidae</taxon>
        <taxon>Agaricales</taxon>
        <taxon>Marasmiineae</taxon>
        <taxon>Marasmiaceae</taxon>
        <taxon>Paramarasmius</taxon>
    </lineage>
</organism>
<feature type="compositionally biased region" description="Polar residues" evidence="2">
    <location>
        <begin position="276"/>
        <end position="287"/>
    </location>
</feature>
<keyword evidence="3" id="KW-0472">Membrane</keyword>
<dbReference type="AlphaFoldDB" id="A0AAW0DAL9"/>
<evidence type="ECO:0000313" key="5">
    <source>
        <dbReference type="Proteomes" id="UP001383192"/>
    </source>
</evidence>
<dbReference type="EMBL" id="JAYKXP010000017">
    <property type="protein sequence ID" value="KAK7049270.1"/>
    <property type="molecule type" value="Genomic_DNA"/>
</dbReference>
<dbReference type="Proteomes" id="UP001383192">
    <property type="component" value="Unassembled WGS sequence"/>
</dbReference>
<proteinExistence type="predicted"/>
<gene>
    <name evidence="4" type="ORF">VNI00_005871</name>
</gene>